<dbReference type="Proteomes" id="UP000225277">
    <property type="component" value="Unassembled WGS sequence"/>
</dbReference>
<proteinExistence type="predicted"/>
<name>A0A2D3VJU6_9PEZI</name>
<dbReference type="AlphaFoldDB" id="A0A2D3VJU6"/>
<evidence type="ECO:0000313" key="2">
    <source>
        <dbReference type="Proteomes" id="UP000225277"/>
    </source>
</evidence>
<dbReference type="GeneID" id="35606553"/>
<keyword evidence="2" id="KW-1185">Reference proteome</keyword>
<reference evidence="1 2" key="1">
    <citation type="submission" date="2016-03" db="EMBL/GenBank/DDBJ databases">
        <authorList>
            <person name="Ploux O."/>
        </authorList>
    </citation>
    <scope>NUCLEOTIDE SEQUENCE [LARGE SCALE GENOMIC DNA]</scope>
    <source>
        <strain evidence="1 2">URUG2</strain>
    </source>
</reference>
<organism evidence="1 2">
    <name type="scientific">Ramularia collo-cygni</name>
    <dbReference type="NCBI Taxonomy" id="112498"/>
    <lineage>
        <taxon>Eukaryota</taxon>
        <taxon>Fungi</taxon>
        <taxon>Dikarya</taxon>
        <taxon>Ascomycota</taxon>
        <taxon>Pezizomycotina</taxon>
        <taxon>Dothideomycetes</taxon>
        <taxon>Dothideomycetidae</taxon>
        <taxon>Mycosphaerellales</taxon>
        <taxon>Mycosphaerellaceae</taxon>
        <taxon>Ramularia</taxon>
    </lineage>
</organism>
<accession>A0A2D3VJU6</accession>
<gene>
    <name evidence="1" type="ORF">RCC_11536</name>
</gene>
<dbReference type="EMBL" id="FJUY01000043">
    <property type="protein sequence ID" value="CZT25867.1"/>
    <property type="molecule type" value="Genomic_DNA"/>
</dbReference>
<protein>
    <submittedName>
        <fullName evidence="1">Uncharacterized protein</fullName>
    </submittedName>
</protein>
<evidence type="ECO:0000313" key="1">
    <source>
        <dbReference type="EMBL" id="CZT25867.1"/>
    </source>
</evidence>
<sequence>MSSSSYKRRTRLAEETEASRFEIAPYLNCRKAKRPSLRVDVERIEEEEIKLKMRKVRLRKQLRLVERRTDDAVVEELDKLEEAKAVEAHFLSSEIESGIEVSDNPFIFSDVLKLTPKD</sequence>
<dbReference type="RefSeq" id="XP_023632525.1">
    <property type="nucleotide sequence ID" value="XM_023776757.1"/>
</dbReference>